<name>A0A510UG49_ALIFS</name>
<dbReference type="Proteomes" id="UP000321787">
    <property type="component" value="Unassembled WGS sequence"/>
</dbReference>
<evidence type="ECO:0000313" key="2">
    <source>
        <dbReference type="EMBL" id="GEK13547.1"/>
    </source>
</evidence>
<accession>A0A510UG49</accession>
<organism evidence="2 3">
    <name type="scientific">Aliivibrio fischeri</name>
    <name type="common">Vibrio fischeri</name>
    <dbReference type="NCBI Taxonomy" id="668"/>
    <lineage>
        <taxon>Bacteria</taxon>
        <taxon>Pseudomonadati</taxon>
        <taxon>Pseudomonadota</taxon>
        <taxon>Gammaproteobacteria</taxon>
        <taxon>Vibrionales</taxon>
        <taxon>Vibrionaceae</taxon>
        <taxon>Aliivibrio</taxon>
    </lineage>
</organism>
<dbReference type="InterPro" id="IPR021621">
    <property type="entry name" value="Omp_AT"/>
</dbReference>
<evidence type="ECO:0000313" key="3">
    <source>
        <dbReference type="Proteomes" id="UP000321787"/>
    </source>
</evidence>
<evidence type="ECO:0000259" key="1">
    <source>
        <dbReference type="Pfam" id="PF11557"/>
    </source>
</evidence>
<feature type="domain" description="Solitary outer membrane autotransporter-like beta-barrel" evidence="1">
    <location>
        <begin position="1"/>
        <end position="331"/>
    </location>
</feature>
<dbReference type="RefSeq" id="WP_146863487.1">
    <property type="nucleotide sequence ID" value="NZ_BJTZ01000007.1"/>
</dbReference>
<proteinExistence type="predicted"/>
<reference evidence="2 3" key="1">
    <citation type="submission" date="2019-07" db="EMBL/GenBank/DDBJ databases">
        <title>Whole genome shotgun sequence of Aliivibrio fischeri NBRC 101058.</title>
        <authorList>
            <person name="Hosoyama A."/>
            <person name="Uohara A."/>
            <person name="Ohji S."/>
            <person name="Ichikawa N."/>
        </authorList>
    </citation>
    <scope>NUCLEOTIDE SEQUENCE [LARGE SCALE GENOMIC DNA]</scope>
    <source>
        <strain evidence="2 3">NBRC 101058</strain>
    </source>
</reference>
<gene>
    <name evidence="2" type="ORF">AFI02nite_15830</name>
</gene>
<dbReference type="AlphaFoldDB" id="A0A510UG49"/>
<dbReference type="EMBL" id="BJTZ01000007">
    <property type="protein sequence ID" value="GEK13547.1"/>
    <property type="molecule type" value="Genomic_DNA"/>
</dbReference>
<comment type="caution">
    <text evidence="2">The sequence shown here is derived from an EMBL/GenBank/DDBJ whole genome shotgun (WGS) entry which is preliminary data.</text>
</comment>
<dbReference type="Pfam" id="PF11557">
    <property type="entry name" value="Omp_AT"/>
    <property type="match status" value="1"/>
</dbReference>
<sequence length="331" mass="38207">MIRLRPSLLIIILLYLAYDKAEARNFTPASQFEQAFATSLVLSDSNMITFGIADFNPNRYLSKDENNPDNGLGSNDSIQLRNQMTVYSLPYTFELTDDPDSRWSHEITVRASYVNTDIDVEFKDKTSPDSDLDEIFGLYAEYAQNYDFYENWTISVGNAFHLMHYRNTHTYNSDFSQSFAPVLDGLYYNVSSNAFIIEPKITFQYKKETDWGEWRFNNSYHYAYGQGFGGSSDYSSDANPEVWRFVNSIQLRYNMAHWNRLAQVLYLKAKRVDLGGDANEPLGTDFYYEFNIAWLIDTRKWISLVDNVGIGFTFNVGSALRGGSIVLFYDE</sequence>
<protein>
    <recommendedName>
        <fullName evidence="1">Solitary outer membrane autotransporter-like beta-barrel domain-containing protein</fullName>
    </recommendedName>
</protein>